<organism evidence="16 18">
    <name type="scientific">Pseudoalteromonas maricaloris</name>
    <dbReference type="NCBI Taxonomy" id="184924"/>
    <lineage>
        <taxon>Bacteria</taxon>
        <taxon>Pseudomonadati</taxon>
        <taxon>Pseudomonadota</taxon>
        <taxon>Gammaproteobacteria</taxon>
        <taxon>Alteromonadales</taxon>
        <taxon>Pseudoalteromonadaceae</taxon>
        <taxon>Pseudoalteromonas</taxon>
    </lineage>
</organism>
<evidence type="ECO:0000313" key="16">
    <source>
        <dbReference type="EMBL" id="NLR23913.1"/>
    </source>
</evidence>
<comment type="catalytic activity">
    <reaction evidence="12 13">
        <text>2-[(2R,5Z)-2-carboxy-4-methylthiazol-5(2H)-ylidene]ethyl phosphate + 4-amino-2-methyl-5-(diphosphooxymethyl)pyrimidine + 2 H(+) = thiamine phosphate + CO2 + diphosphate</text>
        <dbReference type="Rhea" id="RHEA:47844"/>
        <dbReference type="ChEBI" id="CHEBI:15378"/>
        <dbReference type="ChEBI" id="CHEBI:16526"/>
        <dbReference type="ChEBI" id="CHEBI:33019"/>
        <dbReference type="ChEBI" id="CHEBI:37575"/>
        <dbReference type="ChEBI" id="CHEBI:57841"/>
        <dbReference type="ChEBI" id="CHEBI:62899"/>
        <dbReference type="EC" id="2.5.1.3"/>
    </reaction>
</comment>
<dbReference type="GO" id="GO:0009229">
    <property type="term" value="P:thiamine diphosphate biosynthetic process"/>
    <property type="evidence" value="ECO:0007669"/>
    <property type="project" value="UniProtKB-UniRule"/>
</dbReference>
<dbReference type="NCBIfam" id="TIGR00097">
    <property type="entry name" value="HMP-P_kinase"/>
    <property type="match status" value="1"/>
</dbReference>
<feature type="binding site" evidence="13">
    <location>
        <begin position="333"/>
        <end position="337"/>
    </location>
    <ligand>
        <name>4-amino-2-methyl-5-(diphosphooxymethyl)pyrimidine</name>
        <dbReference type="ChEBI" id="CHEBI:57841"/>
    </ligand>
</feature>
<dbReference type="HAMAP" id="MF_00097">
    <property type="entry name" value="TMP_synthase"/>
    <property type="match status" value="1"/>
</dbReference>
<dbReference type="InterPro" id="IPR029056">
    <property type="entry name" value="Ribokinase-like"/>
</dbReference>
<evidence type="ECO:0000256" key="9">
    <source>
        <dbReference type="ARBA" id="ARBA00023268"/>
    </source>
</evidence>
<evidence type="ECO:0000256" key="5">
    <source>
        <dbReference type="ARBA" id="ARBA00022777"/>
    </source>
</evidence>
<keyword evidence="19" id="KW-1185">Reference proteome</keyword>
<dbReference type="NCBIfam" id="NF002904">
    <property type="entry name" value="PRK03512.1"/>
    <property type="match status" value="1"/>
</dbReference>
<dbReference type="Pfam" id="PF02581">
    <property type="entry name" value="TMP-TENI"/>
    <property type="match status" value="1"/>
</dbReference>
<dbReference type="AlphaFoldDB" id="A0A8I2H6J1"/>
<keyword evidence="2 13" id="KW-0808">Transferase</keyword>
<name>A0A8I2H6J1_9GAMM</name>
<dbReference type="NCBIfam" id="TIGR00693">
    <property type="entry name" value="thiE"/>
    <property type="match status" value="1"/>
</dbReference>
<feature type="binding site" evidence="13">
    <location>
        <begin position="430"/>
        <end position="432"/>
    </location>
    <ligand>
        <name>2-[(2R,5Z)-2-carboxy-4-methylthiazol-5(2H)-ylidene]ethyl phosphate</name>
        <dbReference type="ChEBI" id="CHEBI:62899"/>
    </ligand>
</feature>
<evidence type="ECO:0000256" key="8">
    <source>
        <dbReference type="ARBA" id="ARBA00022977"/>
    </source>
</evidence>
<feature type="domain" description="Pyridoxamine kinase/Phosphomethylpyrimidine kinase" evidence="15">
    <location>
        <begin position="12"/>
        <end position="262"/>
    </location>
</feature>
<dbReference type="InterPro" id="IPR022998">
    <property type="entry name" value="ThiamineP_synth_TenI"/>
</dbReference>
<dbReference type="GO" id="GO:0005524">
    <property type="term" value="F:ATP binding"/>
    <property type="evidence" value="ECO:0007669"/>
    <property type="project" value="UniProtKB-KW"/>
</dbReference>
<dbReference type="SUPFAM" id="SSF53613">
    <property type="entry name" value="Ribokinase-like"/>
    <property type="match status" value="1"/>
</dbReference>
<dbReference type="SUPFAM" id="SSF51391">
    <property type="entry name" value="Thiamin phosphate synthase"/>
    <property type="match status" value="1"/>
</dbReference>
<accession>A0A8I2H6J1</accession>
<evidence type="ECO:0000259" key="14">
    <source>
        <dbReference type="Pfam" id="PF02581"/>
    </source>
</evidence>
<reference evidence="17 19" key="2">
    <citation type="submission" date="2023-10" db="EMBL/GenBank/DDBJ databases">
        <title>To unveil natural product biosynthetic capacity in Pseudoalteromonas.</title>
        <authorList>
            <person name="Wang J."/>
        </authorList>
    </citation>
    <scope>NUCLEOTIDE SEQUENCE [LARGE SCALE GENOMIC DNA]</scope>
    <source>
        <strain evidence="17 19">DSM 15914</strain>
    </source>
</reference>
<dbReference type="FunFam" id="3.40.1190.20:FF:000003">
    <property type="entry name" value="Phosphomethylpyrimidine kinase ThiD"/>
    <property type="match status" value="1"/>
</dbReference>
<dbReference type="FunFam" id="3.20.20.70:FF:000064">
    <property type="entry name" value="Thiamine-phosphate synthase"/>
    <property type="match status" value="1"/>
</dbReference>
<comment type="function">
    <text evidence="13">Condenses 4-methyl-5-(beta-hydroxyethyl)thiazole monophosphate (THZ-P) and 2-methyl-4-amino-5-hydroxymethyl pyrimidine pyrophosphate (HMP-PP) to form thiamine monophosphate (TMP).</text>
</comment>
<dbReference type="GO" id="GO:0008972">
    <property type="term" value="F:phosphomethylpyrimidine kinase activity"/>
    <property type="evidence" value="ECO:0007669"/>
    <property type="project" value="InterPro"/>
</dbReference>
<dbReference type="Proteomes" id="UP000646877">
    <property type="component" value="Unassembled WGS sequence"/>
</dbReference>
<evidence type="ECO:0000256" key="2">
    <source>
        <dbReference type="ARBA" id="ARBA00022679"/>
    </source>
</evidence>
<dbReference type="GO" id="GO:0009228">
    <property type="term" value="P:thiamine biosynthetic process"/>
    <property type="evidence" value="ECO:0007669"/>
    <property type="project" value="UniProtKB-KW"/>
</dbReference>
<comment type="catalytic activity">
    <reaction evidence="10 13">
        <text>4-methyl-5-(2-phosphooxyethyl)-thiazole + 4-amino-2-methyl-5-(diphosphooxymethyl)pyrimidine + H(+) = thiamine phosphate + diphosphate</text>
        <dbReference type="Rhea" id="RHEA:22328"/>
        <dbReference type="ChEBI" id="CHEBI:15378"/>
        <dbReference type="ChEBI" id="CHEBI:33019"/>
        <dbReference type="ChEBI" id="CHEBI:37575"/>
        <dbReference type="ChEBI" id="CHEBI:57841"/>
        <dbReference type="ChEBI" id="CHEBI:58296"/>
        <dbReference type="EC" id="2.5.1.3"/>
    </reaction>
</comment>
<keyword evidence="4" id="KW-0547">Nucleotide-binding</keyword>
<comment type="pathway">
    <text evidence="1 13">Cofactor biosynthesis; thiamine diphosphate biosynthesis; thiamine phosphate from 4-amino-2-methyl-5-diphosphomethylpyrimidine and 4-methyl-5-(2-phosphoethyl)-thiazole: step 1/1.</text>
</comment>
<dbReference type="GO" id="GO:0008902">
    <property type="term" value="F:hydroxymethylpyrimidine kinase activity"/>
    <property type="evidence" value="ECO:0007669"/>
    <property type="project" value="TreeGrafter"/>
</dbReference>
<sequence>MSHIVWSIAGSDSGGGAGIQADIKATQSFNVHCCTVVTALTAQNSLGVEALNPVSTTVIESQLTALSQDMPATVIKIGMLANVQQIQLIAEHLEHYKATWEKPPLVVYDPVAIATSGDSLTEEDTVDALKTHLLPLVDIITPNTHETQLLTGVYLIGPEAVKEAAAKLSEFGAKSVIIKGGHWDYPKGYCIDYGLAGDTEYWLGNEKIQTPHSHGTGCSLSSVIAACMAKEYPFKDAFILAKAYINAGLKAAIRYGEGVGPVAHTSFPVELNDYPQVIEAGSWLADELEFALPEEFNFAAGFASIDDPIGLYAVVDSADWVEKCLALGVDTVQLRIKDPEQANLEAEIQTAIALGQKYDAKVFINDYWQLAIKHGAYGIHLGQEDIDKANLVAIQEAGLRLGISTHGFYEMLRAHNYRPSYLAFGAIYPTTTKDMTGQIQGLEKLTHFVPLMQSSYPTVAIGGIDLSRVPEVAATGVSSIAVVRAITEAQDPQQAVLELKQAMARHD</sequence>
<proteinExistence type="inferred from homology"/>
<comment type="caution">
    <text evidence="13">Lacks conserved residue(s) required for the propagation of feature annotation.</text>
</comment>
<dbReference type="GO" id="GO:0005829">
    <property type="term" value="C:cytosol"/>
    <property type="evidence" value="ECO:0007669"/>
    <property type="project" value="TreeGrafter"/>
</dbReference>
<feature type="binding site" evidence="13">
    <location>
        <position position="365"/>
    </location>
    <ligand>
        <name>4-amino-2-methyl-5-(diphosphooxymethyl)pyrimidine</name>
        <dbReference type="ChEBI" id="CHEBI:57841"/>
    </ligand>
</feature>
<evidence type="ECO:0000256" key="10">
    <source>
        <dbReference type="ARBA" id="ARBA00047334"/>
    </source>
</evidence>
<dbReference type="GO" id="GO:0004789">
    <property type="term" value="F:thiamine-phosphate diphosphorylase activity"/>
    <property type="evidence" value="ECO:0007669"/>
    <property type="project" value="UniProtKB-UniRule"/>
</dbReference>
<feature type="domain" description="Thiamine phosphate synthase/TenI" evidence="14">
    <location>
        <begin position="316"/>
        <end position="486"/>
    </location>
</feature>
<dbReference type="InterPro" id="IPR004399">
    <property type="entry name" value="HMP/HMP-P_kinase_dom"/>
</dbReference>
<evidence type="ECO:0000256" key="3">
    <source>
        <dbReference type="ARBA" id="ARBA00022723"/>
    </source>
</evidence>
<dbReference type="GO" id="GO:0000287">
    <property type="term" value="F:magnesium ion binding"/>
    <property type="evidence" value="ECO:0007669"/>
    <property type="project" value="UniProtKB-UniRule"/>
</dbReference>
<comment type="cofactor">
    <cofactor evidence="13">
        <name>Mg(2+)</name>
        <dbReference type="ChEBI" id="CHEBI:18420"/>
    </cofactor>
    <text evidence="13">Binds 1 Mg(2+) ion per subunit.</text>
</comment>
<dbReference type="EMBL" id="CP137578">
    <property type="protein sequence ID" value="WOX29067.1"/>
    <property type="molecule type" value="Genomic_DNA"/>
</dbReference>
<gene>
    <name evidence="13 16" type="primary">thiE</name>
    <name evidence="16" type="ORF">F9Y85_21885</name>
    <name evidence="17" type="ORF">R5H13_01985</name>
</gene>
<comment type="catalytic activity">
    <reaction evidence="11 13">
        <text>2-(2-carboxy-4-methylthiazol-5-yl)ethyl phosphate + 4-amino-2-methyl-5-(diphosphooxymethyl)pyrimidine + 2 H(+) = thiamine phosphate + CO2 + diphosphate</text>
        <dbReference type="Rhea" id="RHEA:47848"/>
        <dbReference type="ChEBI" id="CHEBI:15378"/>
        <dbReference type="ChEBI" id="CHEBI:16526"/>
        <dbReference type="ChEBI" id="CHEBI:33019"/>
        <dbReference type="ChEBI" id="CHEBI:37575"/>
        <dbReference type="ChEBI" id="CHEBI:57841"/>
        <dbReference type="ChEBI" id="CHEBI:62890"/>
        <dbReference type="EC" id="2.5.1.3"/>
    </reaction>
</comment>
<evidence type="ECO:0000313" key="17">
    <source>
        <dbReference type="EMBL" id="WOX29067.1"/>
    </source>
</evidence>
<keyword evidence="3 13" id="KW-0479">Metal-binding</keyword>
<dbReference type="EC" id="2.5.1.3" evidence="13"/>
<feature type="binding site" evidence="13">
    <location>
        <position position="385"/>
    </location>
    <ligand>
        <name>Mg(2+)</name>
        <dbReference type="ChEBI" id="CHEBI:18420"/>
    </ligand>
</feature>
<keyword evidence="7 13" id="KW-0460">Magnesium</keyword>
<dbReference type="InterPro" id="IPR036206">
    <property type="entry name" value="ThiamineP_synth_sf"/>
</dbReference>
<feature type="binding site" evidence="13">
    <location>
        <position position="366"/>
    </location>
    <ligand>
        <name>Mg(2+)</name>
        <dbReference type="ChEBI" id="CHEBI:18420"/>
    </ligand>
</feature>
<keyword evidence="8 13" id="KW-0784">Thiamine biosynthesis</keyword>
<keyword evidence="9" id="KW-0511">Multifunctional enzyme</keyword>
<reference evidence="16" key="1">
    <citation type="submission" date="2019-10" db="EMBL/GenBank/DDBJ databases">
        <authorList>
            <person name="Paulsen S."/>
        </authorList>
    </citation>
    <scope>NUCLEOTIDE SEQUENCE</scope>
    <source>
        <strain evidence="16">LMG 19692</strain>
    </source>
</reference>
<dbReference type="Gene3D" id="3.40.1190.20">
    <property type="match status" value="1"/>
</dbReference>
<feature type="binding site" evidence="13">
    <location>
        <position position="433"/>
    </location>
    <ligand>
        <name>4-amino-2-methyl-5-(diphosphooxymethyl)pyrimidine</name>
        <dbReference type="ChEBI" id="CHEBI:57841"/>
    </ligand>
</feature>
<dbReference type="RefSeq" id="WP_130126969.1">
    <property type="nucleotide sequence ID" value="NZ_CBCSDF010000007.1"/>
</dbReference>
<dbReference type="EMBL" id="WEIA01000021">
    <property type="protein sequence ID" value="NLR23913.1"/>
    <property type="molecule type" value="Genomic_DNA"/>
</dbReference>
<evidence type="ECO:0000256" key="11">
    <source>
        <dbReference type="ARBA" id="ARBA00047851"/>
    </source>
</evidence>
<dbReference type="Gene3D" id="3.20.20.70">
    <property type="entry name" value="Aldolase class I"/>
    <property type="match status" value="1"/>
</dbReference>
<dbReference type="Proteomes" id="UP001304419">
    <property type="component" value="Chromosome 1"/>
</dbReference>
<dbReference type="PANTHER" id="PTHR20858:SF17">
    <property type="entry name" value="HYDROXYMETHYLPYRIMIDINE_PHOSPHOMETHYLPYRIMIDINE KINASE THI20-RELATED"/>
    <property type="match status" value="1"/>
</dbReference>
<dbReference type="PANTHER" id="PTHR20858">
    <property type="entry name" value="PHOSPHOMETHYLPYRIMIDINE KINASE"/>
    <property type="match status" value="1"/>
</dbReference>
<dbReference type="CDD" id="cd01169">
    <property type="entry name" value="HMPP_kinase"/>
    <property type="match status" value="1"/>
</dbReference>
<dbReference type="InterPro" id="IPR013749">
    <property type="entry name" value="PM/HMP-P_kinase-1"/>
</dbReference>
<dbReference type="Pfam" id="PF08543">
    <property type="entry name" value="Phos_pyr_kin"/>
    <property type="match status" value="1"/>
</dbReference>
<evidence type="ECO:0000256" key="4">
    <source>
        <dbReference type="ARBA" id="ARBA00022741"/>
    </source>
</evidence>
<evidence type="ECO:0000313" key="18">
    <source>
        <dbReference type="Proteomes" id="UP000646877"/>
    </source>
</evidence>
<dbReference type="InterPro" id="IPR034291">
    <property type="entry name" value="TMP_synthase"/>
</dbReference>
<protein>
    <recommendedName>
        <fullName evidence="13">Thiamine-phosphate synthase</fullName>
        <shortName evidence="13">TP synthase</shortName>
        <shortName evidence="13">TPS</shortName>
        <ecNumber evidence="13">2.5.1.3</ecNumber>
    </recommendedName>
    <alternativeName>
        <fullName evidence="13">Thiamine-phosphate pyrophosphorylase</fullName>
        <shortName evidence="13">TMP pyrophosphorylase</shortName>
        <shortName evidence="13">TMP-PPase</shortName>
    </alternativeName>
</protein>
<evidence type="ECO:0000259" key="15">
    <source>
        <dbReference type="Pfam" id="PF08543"/>
    </source>
</evidence>
<evidence type="ECO:0000313" key="19">
    <source>
        <dbReference type="Proteomes" id="UP001304419"/>
    </source>
</evidence>
<feature type="binding site" evidence="13">
    <location>
        <position position="463"/>
    </location>
    <ligand>
        <name>2-[(2R,5Z)-2-carboxy-4-methylthiazol-5(2H)-ylidene]ethyl phosphate</name>
        <dbReference type="ChEBI" id="CHEBI:62899"/>
    </ligand>
</feature>
<dbReference type="UniPathway" id="UPA00060">
    <property type="reaction ID" value="UER00138"/>
</dbReference>
<evidence type="ECO:0000256" key="7">
    <source>
        <dbReference type="ARBA" id="ARBA00022842"/>
    </source>
</evidence>
<dbReference type="CDD" id="cd00564">
    <property type="entry name" value="TMP_TenI"/>
    <property type="match status" value="1"/>
</dbReference>
<evidence type="ECO:0000256" key="1">
    <source>
        <dbReference type="ARBA" id="ARBA00005165"/>
    </source>
</evidence>
<feature type="binding site" evidence="13">
    <location>
        <position position="404"/>
    </location>
    <ligand>
        <name>4-amino-2-methyl-5-(diphosphooxymethyl)pyrimidine</name>
        <dbReference type="ChEBI" id="CHEBI:57841"/>
    </ligand>
</feature>
<evidence type="ECO:0000256" key="12">
    <source>
        <dbReference type="ARBA" id="ARBA00047883"/>
    </source>
</evidence>
<keyword evidence="5" id="KW-0418">Kinase</keyword>
<evidence type="ECO:0000256" key="13">
    <source>
        <dbReference type="HAMAP-Rule" id="MF_00097"/>
    </source>
</evidence>
<dbReference type="InterPro" id="IPR013785">
    <property type="entry name" value="Aldolase_TIM"/>
</dbReference>
<evidence type="ECO:0000256" key="6">
    <source>
        <dbReference type="ARBA" id="ARBA00022840"/>
    </source>
</evidence>
<keyword evidence="6" id="KW-0067">ATP-binding</keyword>
<comment type="similarity">
    <text evidence="13">Belongs to the thiamine-phosphate synthase family.</text>
</comment>